<evidence type="ECO:0000256" key="1">
    <source>
        <dbReference type="SAM" id="SignalP"/>
    </source>
</evidence>
<reference evidence="2 3" key="1">
    <citation type="submission" date="2016-10" db="EMBL/GenBank/DDBJ databases">
        <authorList>
            <person name="de Groot N.N."/>
        </authorList>
    </citation>
    <scope>NUCLEOTIDE SEQUENCE [LARGE SCALE GENOMIC DNA]</scope>
    <source>
        <strain evidence="2 3">Nm146</strain>
    </source>
</reference>
<feature type="signal peptide" evidence="1">
    <location>
        <begin position="1"/>
        <end position="19"/>
    </location>
</feature>
<gene>
    <name evidence="2" type="ORF">SAMN05421880_11529</name>
</gene>
<keyword evidence="3" id="KW-1185">Reference proteome</keyword>
<feature type="chain" id="PRO_5011578448" description="DUF2845 domain-containing protein" evidence="1">
    <location>
        <begin position="20"/>
        <end position="89"/>
    </location>
</feature>
<name>A0A1I4QHN2_9PROT</name>
<protein>
    <recommendedName>
        <fullName evidence="4">DUF2845 domain-containing protein</fullName>
    </recommendedName>
</protein>
<sequence>MKKLLLLIAVVACLSGFRAPNGNIISKGDYVDKLIANLGEPHARIHLGTFRYPGNIYVIREAWTYRIGQYNQRFIVENSRIVADDWSRF</sequence>
<dbReference type="AlphaFoldDB" id="A0A1I4QHN2"/>
<dbReference type="EMBL" id="FOUF01000015">
    <property type="protein sequence ID" value="SFM39579.1"/>
    <property type="molecule type" value="Genomic_DNA"/>
</dbReference>
<evidence type="ECO:0000313" key="3">
    <source>
        <dbReference type="Proteomes" id="UP000199561"/>
    </source>
</evidence>
<keyword evidence="1" id="KW-0732">Signal</keyword>
<dbReference type="RefSeq" id="WP_090669027.1">
    <property type="nucleotide sequence ID" value="NZ_FOUF01000015.1"/>
</dbReference>
<proteinExistence type="predicted"/>
<organism evidence="2 3">
    <name type="scientific">Nitrosomonas nitrosa</name>
    <dbReference type="NCBI Taxonomy" id="52442"/>
    <lineage>
        <taxon>Bacteria</taxon>
        <taxon>Pseudomonadati</taxon>
        <taxon>Pseudomonadota</taxon>
        <taxon>Betaproteobacteria</taxon>
        <taxon>Nitrosomonadales</taxon>
        <taxon>Nitrosomonadaceae</taxon>
        <taxon>Nitrosomonas</taxon>
    </lineage>
</organism>
<dbReference type="Proteomes" id="UP000199561">
    <property type="component" value="Unassembled WGS sequence"/>
</dbReference>
<accession>A0A1I4QHN2</accession>
<evidence type="ECO:0000313" key="2">
    <source>
        <dbReference type="EMBL" id="SFM39579.1"/>
    </source>
</evidence>
<evidence type="ECO:0008006" key="4">
    <source>
        <dbReference type="Google" id="ProtNLM"/>
    </source>
</evidence>